<sequence length="552" mass="62791">MQEIINFKLENDLDLVLAHKRSMQLAETCGLGLVAQTSFATAVSEVARLMIERGALSAISLYVGKSQKNHGIIRASVNSPTLFEIDLSNEKILYAQRLVNNFVLSATEISMDLDLPKNLSLTGVFIEKCKTRFKTALPISPYEEVKRKNAELQQLADNLVQSENRYQQLTNALPLMMFILAKDGQMLYANEWFLNFTGKNLESLTNTNWLTWLSVHHVEVDLIKLRVTLEKRMPFQQEVLLTSLDGNTIWHLLSLTPQENTSGKGIIQWFGFIVNIHAQKVVEKTLRDNHELIQIKRAMELREKQLDQTILELNRSNQELDRYAYVASHDLQEPTRKIILLSDMVIERYALRVPPEAKDLLVRVKGAAERMHSLVTDLLAYSRINSGKLLTSKISLSDIIRNITENLEYSIVKTNARIRLNDSYLICGNVVQMQQLFQNLIGNAIKFTEKGKDPDITITAEPLTDKQIESLELAQDHWLSIQVSDNGIGFDQIYAERIFEVFQRLHSRKEFEGTGIGLSICKKIVELHGGKISVVSNIGQGSSFTFYLPYEP</sequence>
<keyword evidence="4" id="KW-0808">Transferase</keyword>
<dbReference type="PRINTS" id="PR00344">
    <property type="entry name" value="BCTRLSENSOR"/>
</dbReference>
<dbReference type="CDD" id="cd00130">
    <property type="entry name" value="PAS"/>
    <property type="match status" value="1"/>
</dbReference>
<evidence type="ECO:0000259" key="9">
    <source>
        <dbReference type="PROSITE" id="PS50112"/>
    </source>
</evidence>
<feature type="domain" description="Histidine kinase" evidence="8">
    <location>
        <begin position="326"/>
        <end position="552"/>
    </location>
</feature>
<gene>
    <name evidence="11" type="ORF">IEE83_07245</name>
</gene>
<evidence type="ECO:0000313" key="11">
    <source>
        <dbReference type="EMBL" id="MBE9461674.1"/>
    </source>
</evidence>
<dbReference type="SMART" id="SM00387">
    <property type="entry name" value="HATPase_c"/>
    <property type="match status" value="1"/>
</dbReference>
<dbReference type="Gene3D" id="3.30.565.10">
    <property type="entry name" value="Histidine kinase-like ATPase, C-terminal domain"/>
    <property type="match status" value="1"/>
</dbReference>
<feature type="coiled-coil region" evidence="7">
    <location>
        <begin position="142"/>
        <end position="172"/>
    </location>
</feature>
<evidence type="ECO:0000256" key="1">
    <source>
        <dbReference type="ARBA" id="ARBA00000085"/>
    </source>
</evidence>
<dbReference type="PROSITE" id="PS50109">
    <property type="entry name" value="HIS_KIN"/>
    <property type="match status" value="1"/>
</dbReference>
<name>A0ABR9WBS5_9BACT</name>
<dbReference type="PROSITE" id="PS50112">
    <property type="entry name" value="PAS"/>
    <property type="match status" value="1"/>
</dbReference>
<dbReference type="Gene3D" id="1.10.287.130">
    <property type="match status" value="1"/>
</dbReference>
<dbReference type="Pfam" id="PF02518">
    <property type="entry name" value="HATPase_c"/>
    <property type="match status" value="1"/>
</dbReference>
<accession>A0ABR9WBS5</accession>
<dbReference type="EMBL" id="JACYGY010000001">
    <property type="protein sequence ID" value="MBE9461674.1"/>
    <property type="molecule type" value="Genomic_DNA"/>
</dbReference>
<dbReference type="InterPro" id="IPR005467">
    <property type="entry name" value="His_kinase_dom"/>
</dbReference>
<keyword evidence="6" id="KW-0472">Membrane</keyword>
<evidence type="ECO:0000256" key="4">
    <source>
        <dbReference type="ARBA" id="ARBA00022679"/>
    </source>
</evidence>
<dbReference type="PROSITE" id="PS50113">
    <property type="entry name" value="PAC"/>
    <property type="match status" value="1"/>
</dbReference>
<dbReference type="InterPro" id="IPR000014">
    <property type="entry name" value="PAS"/>
</dbReference>
<dbReference type="Pfam" id="PF13426">
    <property type="entry name" value="PAS_9"/>
    <property type="match status" value="1"/>
</dbReference>
<protein>
    <recommendedName>
        <fullName evidence="2">histidine kinase</fullName>
        <ecNumber evidence="2">2.7.13.3</ecNumber>
    </recommendedName>
</protein>
<proteinExistence type="predicted"/>
<keyword evidence="7" id="KW-0175">Coiled coil</keyword>
<dbReference type="PANTHER" id="PTHR42878">
    <property type="entry name" value="TWO-COMPONENT HISTIDINE KINASE"/>
    <property type="match status" value="1"/>
</dbReference>
<evidence type="ECO:0000256" key="5">
    <source>
        <dbReference type="ARBA" id="ARBA00022777"/>
    </source>
</evidence>
<dbReference type="SUPFAM" id="SSF55874">
    <property type="entry name" value="ATPase domain of HSP90 chaperone/DNA topoisomerase II/histidine kinase"/>
    <property type="match status" value="1"/>
</dbReference>
<dbReference type="Gene3D" id="3.30.450.20">
    <property type="entry name" value="PAS domain"/>
    <property type="match status" value="1"/>
</dbReference>
<dbReference type="InterPro" id="IPR000700">
    <property type="entry name" value="PAS-assoc_C"/>
</dbReference>
<dbReference type="InterPro" id="IPR050351">
    <property type="entry name" value="BphY/WalK/GraS-like"/>
</dbReference>
<dbReference type="Pfam" id="PF00512">
    <property type="entry name" value="HisKA"/>
    <property type="match status" value="1"/>
</dbReference>
<feature type="domain" description="PAC" evidence="10">
    <location>
        <begin position="235"/>
        <end position="288"/>
    </location>
</feature>
<keyword evidence="12" id="KW-1185">Reference proteome</keyword>
<dbReference type="CDD" id="cd00082">
    <property type="entry name" value="HisKA"/>
    <property type="match status" value="1"/>
</dbReference>
<evidence type="ECO:0000256" key="2">
    <source>
        <dbReference type="ARBA" id="ARBA00012438"/>
    </source>
</evidence>
<dbReference type="RefSeq" id="WP_194119939.1">
    <property type="nucleotide sequence ID" value="NZ_JACYGY010000001.1"/>
</dbReference>
<reference evidence="12" key="1">
    <citation type="submission" date="2023-07" db="EMBL/GenBank/DDBJ databases">
        <title>Dyadobacter sp. nov 'subterranea' isolated from contaminted grondwater.</title>
        <authorList>
            <person name="Szabo I."/>
            <person name="Al-Omari J."/>
            <person name="Szerdahelyi S.G."/>
            <person name="Rado J."/>
        </authorList>
    </citation>
    <scope>NUCLEOTIDE SEQUENCE [LARGE SCALE GENOMIC DNA]</scope>
    <source>
        <strain evidence="12">UP-52</strain>
    </source>
</reference>
<dbReference type="SUPFAM" id="SSF55785">
    <property type="entry name" value="PYP-like sensor domain (PAS domain)"/>
    <property type="match status" value="1"/>
</dbReference>
<evidence type="ECO:0000256" key="7">
    <source>
        <dbReference type="SAM" id="Coils"/>
    </source>
</evidence>
<evidence type="ECO:0000259" key="8">
    <source>
        <dbReference type="PROSITE" id="PS50109"/>
    </source>
</evidence>
<dbReference type="PANTHER" id="PTHR42878:SF15">
    <property type="entry name" value="BACTERIOPHYTOCHROME"/>
    <property type="match status" value="1"/>
</dbReference>
<dbReference type="SMART" id="SM00388">
    <property type="entry name" value="HisKA"/>
    <property type="match status" value="1"/>
</dbReference>
<dbReference type="InterPro" id="IPR036097">
    <property type="entry name" value="HisK_dim/P_sf"/>
</dbReference>
<comment type="caution">
    <text evidence="11">The sequence shown here is derived from an EMBL/GenBank/DDBJ whole genome shotgun (WGS) entry which is preliminary data.</text>
</comment>
<dbReference type="InterPro" id="IPR003594">
    <property type="entry name" value="HATPase_dom"/>
</dbReference>
<keyword evidence="5" id="KW-0418">Kinase</keyword>
<organism evidence="11 12">
    <name type="scientific">Dyadobacter subterraneus</name>
    <dbReference type="NCBI Taxonomy" id="2773304"/>
    <lineage>
        <taxon>Bacteria</taxon>
        <taxon>Pseudomonadati</taxon>
        <taxon>Bacteroidota</taxon>
        <taxon>Cytophagia</taxon>
        <taxon>Cytophagales</taxon>
        <taxon>Spirosomataceae</taxon>
        <taxon>Dyadobacter</taxon>
    </lineage>
</organism>
<dbReference type="NCBIfam" id="TIGR00229">
    <property type="entry name" value="sensory_box"/>
    <property type="match status" value="1"/>
</dbReference>
<evidence type="ECO:0000256" key="6">
    <source>
        <dbReference type="ARBA" id="ARBA00023136"/>
    </source>
</evidence>
<dbReference type="Proteomes" id="UP000634134">
    <property type="component" value="Unassembled WGS sequence"/>
</dbReference>
<evidence type="ECO:0000259" key="10">
    <source>
        <dbReference type="PROSITE" id="PS50113"/>
    </source>
</evidence>
<evidence type="ECO:0000256" key="3">
    <source>
        <dbReference type="ARBA" id="ARBA00022553"/>
    </source>
</evidence>
<dbReference type="InterPro" id="IPR035965">
    <property type="entry name" value="PAS-like_dom_sf"/>
</dbReference>
<evidence type="ECO:0000313" key="12">
    <source>
        <dbReference type="Proteomes" id="UP000634134"/>
    </source>
</evidence>
<dbReference type="InterPro" id="IPR004358">
    <property type="entry name" value="Sig_transdc_His_kin-like_C"/>
</dbReference>
<dbReference type="SUPFAM" id="SSF47384">
    <property type="entry name" value="Homodimeric domain of signal transducing histidine kinase"/>
    <property type="match status" value="1"/>
</dbReference>
<dbReference type="EC" id="2.7.13.3" evidence="2"/>
<dbReference type="InterPro" id="IPR036890">
    <property type="entry name" value="HATPase_C_sf"/>
</dbReference>
<dbReference type="InterPro" id="IPR003661">
    <property type="entry name" value="HisK_dim/P_dom"/>
</dbReference>
<comment type="catalytic activity">
    <reaction evidence="1">
        <text>ATP + protein L-histidine = ADP + protein N-phospho-L-histidine.</text>
        <dbReference type="EC" id="2.7.13.3"/>
    </reaction>
</comment>
<feature type="domain" description="PAS" evidence="9">
    <location>
        <begin position="162"/>
        <end position="210"/>
    </location>
</feature>
<keyword evidence="3" id="KW-0597">Phosphoprotein</keyword>